<evidence type="ECO:0000313" key="2">
    <source>
        <dbReference type="EMBL" id="GAA3925420.1"/>
    </source>
</evidence>
<comment type="caution">
    <text evidence="2">The sequence shown here is derived from an EMBL/GenBank/DDBJ whole genome shotgun (WGS) entry which is preliminary data.</text>
</comment>
<reference evidence="3" key="1">
    <citation type="journal article" date="2019" name="Int. J. Syst. Evol. Microbiol.">
        <title>The Global Catalogue of Microorganisms (GCM) 10K type strain sequencing project: providing services to taxonomists for standard genome sequencing and annotation.</title>
        <authorList>
            <consortium name="The Broad Institute Genomics Platform"/>
            <consortium name="The Broad Institute Genome Sequencing Center for Infectious Disease"/>
            <person name="Wu L."/>
            <person name="Ma J."/>
        </authorList>
    </citation>
    <scope>NUCLEOTIDE SEQUENCE [LARGE SCALE GENOMIC DNA]</scope>
    <source>
        <strain evidence="3">JCM 17551</strain>
    </source>
</reference>
<feature type="domain" description="HTH luxR-type" evidence="1">
    <location>
        <begin position="310"/>
        <end position="367"/>
    </location>
</feature>
<sequence length="374" mass="42552">MSQITTQIIQQIYDTIDNPDHWQEVLNEISKTTRSNHTFMVTRSSVDDEPLGFFEEGFEEGHFDLYRAHYYQVDVWTKNLANHPFNQFHPSHKVFDDRQFLNTEIYNDFAKPADIRHSIGCLLSPAGSDFITELAFMRGKSQQQYDQQSIDTVNAYLPHIEHSMSLAQKLYAQNVKSKNLFSAFDHLPEAVIVCKEAFKIEFFNQAASDIFCGSNLFRVSSNNTLSFQSTDTQARFIKASNDSLHSLSGTGKGIHYLYLNDQNTAYRLTIKPWLHKRISPCGELTSPGLILTLQTCATSRTVHPQEITLHFPLTSAEAHICAQLCNGLSAEQIAHYRNAQLSTVRQQIKSCLAKTDSSSQLEMINKILRAILVY</sequence>
<dbReference type="SUPFAM" id="SSF46894">
    <property type="entry name" value="C-terminal effector domain of the bipartite response regulators"/>
    <property type="match status" value="1"/>
</dbReference>
<accession>A0ABP7MKV4</accession>
<dbReference type="InterPro" id="IPR036388">
    <property type="entry name" value="WH-like_DNA-bd_sf"/>
</dbReference>
<dbReference type="RefSeq" id="WP_344798481.1">
    <property type="nucleotide sequence ID" value="NZ_BAABBN010000007.1"/>
</dbReference>
<dbReference type="InterPro" id="IPR016032">
    <property type="entry name" value="Sig_transdc_resp-reg_C-effctor"/>
</dbReference>
<dbReference type="InterPro" id="IPR000792">
    <property type="entry name" value="Tscrpt_reg_LuxR_C"/>
</dbReference>
<name>A0ABP7MKV4_9GAMM</name>
<dbReference type="EMBL" id="BAABBN010000007">
    <property type="protein sequence ID" value="GAA3925420.1"/>
    <property type="molecule type" value="Genomic_DNA"/>
</dbReference>
<dbReference type="SMART" id="SM00421">
    <property type="entry name" value="HTH_LUXR"/>
    <property type="match status" value="1"/>
</dbReference>
<proteinExistence type="predicted"/>
<dbReference type="Proteomes" id="UP001501565">
    <property type="component" value="Unassembled WGS sequence"/>
</dbReference>
<evidence type="ECO:0000313" key="3">
    <source>
        <dbReference type="Proteomes" id="UP001501565"/>
    </source>
</evidence>
<gene>
    <name evidence="2" type="ORF">GCM10022277_21840</name>
</gene>
<organism evidence="2 3">
    <name type="scientific">Litoribacillus peritrichatus</name>
    <dbReference type="NCBI Taxonomy" id="718191"/>
    <lineage>
        <taxon>Bacteria</taxon>
        <taxon>Pseudomonadati</taxon>
        <taxon>Pseudomonadota</taxon>
        <taxon>Gammaproteobacteria</taxon>
        <taxon>Oceanospirillales</taxon>
        <taxon>Oceanospirillaceae</taxon>
        <taxon>Litoribacillus</taxon>
    </lineage>
</organism>
<evidence type="ECO:0000259" key="1">
    <source>
        <dbReference type="SMART" id="SM00421"/>
    </source>
</evidence>
<protein>
    <recommendedName>
        <fullName evidence="1">HTH luxR-type domain-containing protein</fullName>
    </recommendedName>
</protein>
<dbReference type="Gene3D" id="1.10.10.10">
    <property type="entry name" value="Winged helix-like DNA-binding domain superfamily/Winged helix DNA-binding domain"/>
    <property type="match status" value="1"/>
</dbReference>
<keyword evidence="3" id="KW-1185">Reference proteome</keyword>